<feature type="region of interest" description="Disordered" evidence="1">
    <location>
        <begin position="289"/>
        <end position="323"/>
    </location>
</feature>
<protein>
    <submittedName>
        <fullName evidence="2">Gluconate 2-dehydrogenase subunit 3 family protein</fullName>
    </submittedName>
</protein>
<feature type="compositionally biased region" description="Polar residues" evidence="1">
    <location>
        <begin position="190"/>
        <end position="199"/>
    </location>
</feature>
<organism evidence="2 3">
    <name type="scientific">Labedella populi</name>
    <dbReference type="NCBI Taxonomy" id="2498850"/>
    <lineage>
        <taxon>Bacteria</taxon>
        <taxon>Bacillati</taxon>
        <taxon>Actinomycetota</taxon>
        <taxon>Actinomycetes</taxon>
        <taxon>Micrococcales</taxon>
        <taxon>Microbacteriaceae</taxon>
        <taxon>Labedella</taxon>
    </lineage>
</organism>
<dbReference type="Proteomes" id="UP000288603">
    <property type="component" value="Unassembled WGS sequence"/>
</dbReference>
<evidence type="ECO:0000313" key="3">
    <source>
        <dbReference type="Proteomes" id="UP000288603"/>
    </source>
</evidence>
<dbReference type="Pfam" id="PF13618">
    <property type="entry name" value="Gluconate_2-dh3"/>
    <property type="match status" value="1"/>
</dbReference>
<dbReference type="RefSeq" id="WP_128497230.1">
    <property type="nucleotide sequence ID" value="NZ_RZNC01000001.1"/>
</dbReference>
<dbReference type="OrthoDB" id="8400810at2"/>
<proteinExistence type="predicted"/>
<feature type="region of interest" description="Disordered" evidence="1">
    <location>
        <begin position="190"/>
        <end position="233"/>
    </location>
</feature>
<evidence type="ECO:0000256" key="1">
    <source>
        <dbReference type="SAM" id="MobiDB-lite"/>
    </source>
</evidence>
<reference evidence="2 3" key="1">
    <citation type="submission" date="2018-12" db="EMBL/GenBank/DDBJ databases">
        <authorList>
            <person name="Li F."/>
        </authorList>
    </citation>
    <scope>NUCLEOTIDE SEQUENCE [LARGE SCALE GENOMIC DNA]</scope>
    <source>
        <strain evidence="2 3">8H24J-4-2</strain>
    </source>
</reference>
<name>A0A3S3ZW91_9MICO</name>
<gene>
    <name evidence="2" type="ORF">ELQ92_01720</name>
</gene>
<dbReference type="InterPro" id="IPR027056">
    <property type="entry name" value="Gluconate_2DH_su3"/>
</dbReference>
<feature type="compositionally biased region" description="Gly residues" evidence="1">
    <location>
        <begin position="204"/>
        <end position="220"/>
    </location>
</feature>
<keyword evidence="3" id="KW-1185">Reference proteome</keyword>
<comment type="caution">
    <text evidence="2">The sequence shown here is derived from an EMBL/GenBank/DDBJ whole genome shotgun (WGS) entry which is preliminary data.</text>
</comment>
<sequence length="323" mass="33914">MTDAESDHTITGAHSGITRRLFLGSVASVGGLVLVGCTSDGMFAPDGTSTPGAELRPFLTAAERTIVTAIVARLIPGTLGDPGGVEAGAVDYIDGKLARFSAFAEPSFLAEPYVDVIESGPVPIGDAVLTVSSDQLYRYGYQSGVLPHELYRRGIEAFDGFTVARFGAAFAELGPEEQDRALDVLDRLQQGSQGGENSDQGGENTPGGAGGSGGSGGGPDQEGFTEARSAFGDLNPGEFFSTIREDAIEGMFADPSYGGNRNLVGWALIGYPGYQRAWTPTEMLLGTRRKPQSLENLPTMNPDRHDEHSIPALEQPIDGVKDG</sequence>
<accession>A0A3S3ZW91</accession>
<dbReference type="AlphaFoldDB" id="A0A3S3ZW91"/>
<dbReference type="EMBL" id="RZNC01000001">
    <property type="protein sequence ID" value="RWZ68002.1"/>
    <property type="molecule type" value="Genomic_DNA"/>
</dbReference>
<evidence type="ECO:0000313" key="2">
    <source>
        <dbReference type="EMBL" id="RWZ68002.1"/>
    </source>
</evidence>